<sequence length="642" mass="72080">MKTRISHASTSLLYRTLLLSSLTLASNTWASVTAEPPHYKDKWEVFTSDKERISRIFITPQGTNYILNEVSDSLYKTSRNNPVEKVTLASAEGYRNHILSRSSTLGSDTNMYLANQYGKQPSISSPDGTYEELVIYRLSPQGEQPELLLRTECQNKAITQCGFTTPLRISEKNNAVYGTRKDGNRSWLTQTSLDGSSKNWHEIRFDSIVLAQVISSDERQLYLQSDTHFYVVDLTSGTIISEDVLPPALADGTLQKTLTLTSDDGKTVFGVAKNKLFKLNLFNSVSPFELAWVKEMNAALDLALPPGRDIFYAWDENGTLNWVTKSEGKTIKQIRLDAGIKKILFDAASGWAYVLDQPFLANELRVFLLPPNGALNHVLFSFHHDYNRLEDADISVQDRVLSIGVEGKVFHYDLSYMMDFSDTGKTLSGYTLPGSTTTFGWGTGKACDHCPPRETGEVTIDNANTTMLNQYHWPLALAEHVNKNSDLLRIGEKDENGVIRPLASVYRNKIWVFNRYKDEGFNLEQQVTPQPETVSAWKLNAAQSGITAERDLAPGTEIDVTVTQPDGSKRPLPVFKVTRGSQYLWPADLARFINQQANLLNLPIAAGERLHGDELSFPVSYYRNMLWVPANADYTVQYRVKP</sequence>
<dbReference type="RefSeq" id="WP_208726806.1">
    <property type="nucleotide sequence ID" value="NZ_CP024638.1"/>
</dbReference>
<evidence type="ECO:0000256" key="1">
    <source>
        <dbReference type="SAM" id="SignalP"/>
    </source>
</evidence>
<dbReference type="Gene3D" id="3.30.70.2150">
    <property type="match status" value="2"/>
</dbReference>
<keyword evidence="4" id="KW-1185">Reference proteome</keyword>
<gene>
    <name evidence="3" type="ORF">Q3404_13185</name>
</gene>
<feature type="chain" id="PRO_5045919279" description="N-acetylglucosamine binding protein A domain-containing protein" evidence="1">
    <location>
        <begin position="31"/>
        <end position="642"/>
    </location>
</feature>
<dbReference type="InterPro" id="IPR011047">
    <property type="entry name" value="Quinoprotein_ADH-like_sf"/>
</dbReference>
<evidence type="ECO:0000259" key="2">
    <source>
        <dbReference type="Pfam" id="PF18416"/>
    </source>
</evidence>
<protein>
    <recommendedName>
        <fullName evidence="2">N-acetylglucosamine binding protein A domain-containing protein</fullName>
    </recommendedName>
</protein>
<keyword evidence="1" id="KW-0732">Signal</keyword>
<feature type="domain" description="N-acetylglucosamine binding protein A" evidence="2">
    <location>
        <begin position="461"/>
        <end position="516"/>
    </location>
</feature>
<evidence type="ECO:0000313" key="4">
    <source>
        <dbReference type="Proteomes" id="UP001171299"/>
    </source>
</evidence>
<dbReference type="InterPro" id="IPR041029">
    <property type="entry name" value="GbpA_2"/>
</dbReference>
<name>A0ABT8XVN9_9GAMM</name>
<dbReference type="EMBL" id="JAUOOM010000011">
    <property type="protein sequence ID" value="MDO6407529.1"/>
    <property type="molecule type" value="Genomic_DNA"/>
</dbReference>
<accession>A0ABT8XVN9</accession>
<organism evidence="3 4">
    <name type="scientific">Pantoea phytobeneficialis</name>
    <dbReference type="NCBI Taxonomy" id="2052056"/>
    <lineage>
        <taxon>Bacteria</taxon>
        <taxon>Pseudomonadati</taxon>
        <taxon>Pseudomonadota</taxon>
        <taxon>Gammaproteobacteria</taxon>
        <taxon>Enterobacterales</taxon>
        <taxon>Erwiniaceae</taxon>
        <taxon>Pantoea</taxon>
    </lineage>
</organism>
<dbReference type="SUPFAM" id="SSF50998">
    <property type="entry name" value="Quinoprotein alcohol dehydrogenase-like"/>
    <property type="match status" value="1"/>
</dbReference>
<evidence type="ECO:0000313" key="3">
    <source>
        <dbReference type="EMBL" id="MDO6407529.1"/>
    </source>
</evidence>
<dbReference type="Proteomes" id="UP001171299">
    <property type="component" value="Unassembled WGS sequence"/>
</dbReference>
<dbReference type="Pfam" id="PF18416">
    <property type="entry name" value="GbpA_2"/>
    <property type="match status" value="1"/>
</dbReference>
<feature type="signal peptide" evidence="1">
    <location>
        <begin position="1"/>
        <end position="30"/>
    </location>
</feature>
<proteinExistence type="predicted"/>
<reference evidence="3" key="1">
    <citation type="submission" date="2023-07" db="EMBL/GenBank/DDBJ databases">
        <title>The extreme plant-growth-promoting properties of Pantoea phytobeneficialis PF55 revealed by functional and genomic analysis.</title>
        <authorList>
            <person name="Nascimento F.X."/>
            <person name="Marcio R.J."/>
        </authorList>
    </citation>
    <scope>NUCLEOTIDE SEQUENCE</scope>
    <source>
        <strain evidence="3">PF55</strain>
    </source>
</reference>
<comment type="caution">
    <text evidence="3">The sequence shown here is derived from an EMBL/GenBank/DDBJ whole genome shotgun (WGS) entry which is preliminary data.</text>
</comment>